<evidence type="ECO:0000256" key="10">
    <source>
        <dbReference type="ARBA" id="ARBA00023004"/>
    </source>
</evidence>
<dbReference type="GO" id="GO:0020037">
    <property type="term" value="F:heme binding"/>
    <property type="evidence" value="ECO:0007669"/>
    <property type="project" value="TreeGrafter"/>
</dbReference>
<dbReference type="GO" id="GO:0009055">
    <property type="term" value="F:electron transfer activity"/>
    <property type="evidence" value="ECO:0007669"/>
    <property type="project" value="InterPro"/>
</dbReference>
<keyword evidence="3" id="KW-0813">Transport</keyword>
<keyword evidence="7" id="KW-0479">Metal-binding</keyword>
<evidence type="ECO:0000256" key="5">
    <source>
        <dbReference type="ARBA" id="ARBA00022617"/>
    </source>
</evidence>
<evidence type="ECO:0000256" key="12">
    <source>
        <dbReference type="ARBA" id="ARBA00037975"/>
    </source>
</evidence>
<dbReference type="GO" id="GO:0022904">
    <property type="term" value="P:respiratory electron transport chain"/>
    <property type="evidence" value="ECO:0007669"/>
    <property type="project" value="InterPro"/>
</dbReference>
<dbReference type="AlphaFoldDB" id="A0A2W5Q465"/>
<keyword evidence="8" id="KW-0249">Electron transport</keyword>
<evidence type="ECO:0000256" key="9">
    <source>
        <dbReference type="ARBA" id="ARBA00022989"/>
    </source>
</evidence>
<evidence type="ECO:0000313" key="16">
    <source>
        <dbReference type="Proteomes" id="UP000249185"/>
    </source>
</evidence>
<keyword evidence="4" id="KW-1003">Cell membrane</keyword>
<dbReference type="PANTHER" id="PTHR30529">
    <property type="entry name" value="CYTOCHROME B561"/>
    <property type="match status" value="1"/>
</dbReference>
<evidence type="ECO:0000256" key="4">
    <source>
        <dbReference type="ARBA" id="ARBA00022475"/>
    </source>
</evidence>
<evidence type="ECO:0000256" key="11">
    <source>
        <dbReference type="ARBA" id="ARBA00023136"/>
    </source>
</evidence>
<keyword evidence="11 13" id="KW-0472">Membrane</keyword>
<protein>
    <submittedName>
        <fullName evidence="15">Cytochrome B</fullName>
    </submittedName>
</protein>
<dbReference type="Proteomes" id="UP000249185">
    <property type="component" value="Unassembled WGS sequence"/>
</dbReference>
<accession>A0A2W5Q465</accession>
<feature type="domain" description="Cytochrome b561 bacterial/Ni-hydrogenase" evidence="14">
    <location>
        <begin position="11"/>
        <end position="179"/>
    </location>
</feature>
<comment type="similarity">
    <text evidence="12">Belongs to the cytochrome b561 family.</text>
</comment>
<evidence type="ECO:0000256" key="3">
    <source>
        <dbReference type="ARBA" id="ARBA00022448"/>
    </source>
</evidence>
<dbReference type="InterPro" id="IPR011577">
    <property type="entry name" value="Cyt_b561_bac/Ni-Hgenase"/>
</dbReference>
<dbReference type="InterPro" id="IPR016174">
    <property type="entry name" value="Di-haem_cyt_TM"/>
</dbReference>
<evidence type="ECO:0000313" key="15">
    <source>
        <dbReference type="EMBL" id="PZQ52117.1"/>
    </source>
</evidence>
<keyword evidence="6 13" id="KW-0812">Transmembrane</keyword>
<evidence type="ECO:0000256" key="2">
    <source>
        <dbReference type="ARBA" id="ARBA00004651"/>
    </source>
</evidence>
<dbReference type="PANTHER" id="PTHR30529:SF7">
    <property type="entry name" value="CYTOCHROME B561 BACTERIAL_NI-HYDROGENASE DOMAIN-CONTAINING PROTEIN"/>
    <property type="match status" value="1"/>
</dbReference>
<dbReference type="GO" id="GO:0046872">
    <property type="term" value="F:metal ion binding"/>
    <property type="evidence" value="ECO:0007669"/>
    <property type="project" value="UniProtKB-KW"/>
</dbReference>
<evidence type="ECO:0000259" key="14">
    <source>
        <dbReference type="Pfam" id="PF01292"/>
    </source>
</evidence>
<dbReference type="InterPro" id="IPR052168">
    <property type="entry name" value="Cytochrome_b561_oxidase"/>
</dbReference>
<dbReference type="SUPFAM" id="SSF81342">
    <property type="entry name" value="Transmembrane di-heme cytochromes"/>
    <property type="match status" value="1"/>
</dbReference>
<feature type="transmembrane region" description="Helical" evidence="13">
    <location>
        <begin position="85"/>
        <end position="110"/>
    </location>
</feature>
<keyword evidence="9 13" id="KW-1133">Transmembrane helix</keyword>
<gene>
    <name evidence="15" type="ORF">DI556_00115</name>
</gene>
<evidence type="ECO:0000256" key="6">
    <source>
        <dbReference type="ARBA" id="ARBA00022692"/>
    </source>
</evidence>
<comment type="subcellular location">
    <subcellularLocation>
        <location evidence="2">Cell membrane</location>
        <topology evidence="2">Multi-pass membrane protein</topology>
    </subcellularLocation>
</comment>
<reference evidence="15 16" key="1">
    <citation type="submission" date="2017-08" db="EMBL/GenBank/DDBJ databases">
        <title>Infants hospitalized years apart are colonized by the same room-sourced microbial strains.</title>
        <authorList>
            <person name="Brooks B."/>
            <person name="Olm M.R."/>
            <person name="Firek B.A."/>
            <person name="Baker R."/>
            <person name="Thomas B.C."/>
            <person name="Morowitz M.J."/>
            <person name="Banfield J.F."/>
        </authorList>
    </citation>
    <scope>NUCLEOTIDE SEQUENCE [LARGE SCALE GENOMIC DNA]</scope>
    <source>
        <strain evidence="15">S2_005_002_R2_34</strain>
    </source>
</reference>
<sequence length="181" mass="19630">MALEPRDTPERYGLVSRALHWSMAALFAWQFLGMILKKLAEDSAAATFIRGTHSSIGALLFLLVVIRAVWAFSNRRERPAHGTGLLGRAAAAGHFALYALMIIAPALALLRAYGSGRGLNFLGMAQIIPATGTRIDWMVAPASALHGNLSWLLLALIVGHITMVFVHRDLLRDNTMAKMAG</sequence>
<dbReference type="Gene3D" id="1.20.950.20">
    <property type="entry name" value="Transmembrane di-heme cytochromes, Chain C"/>
    <property type="match status" value="1"/>
</dbReference>
<evidence type="ECO:0000256" key="13">
    <source>
        <dbReference type="SAM" id="Phobius"/>
    </source>
</evidence>
<keyword evidence="10" id="KW-0408">Iron</keyword>
<evidence type="ECO:0000256" key="1">
    <source>
        <dbReference type="ARBA" id="ARBA00001970"/>
    </source>
</evidence>
<keyword evidence="5" id="KW-0349">Heme</keyword>
<dbReference type="EMBL" id="QFPW01000001">
    <property type="protein sequence ID" value="PZQ52117.1"/>
    <property type="molecule type" value="Genomic_DNA"/>
</dbReference>
<feature type="transmembrane region" description="Helical" evidence="13">
    <location>
        <begin position="149"/>
        <end position="166"/>
    </location>
</feature>
<comment type="cofactor">
    <cofactor evidence="1">
        <name>heme b</name>
        <dbReference type="ChEBI" id="CHEBI:60344"/>
    </cofactor>
</comment>
<dbReference type="GO" id="GO:0005886">
    <property type="term" value="C:plasma membrane"/>
    <property type="evidence" value="ECO:0007669"/>
    <property type="project" value="UniProtKB-SubCell"/>
</dbReference>
<proteinExistence type="inferred from homology"/>
<evidence type="ECO:0000256" key="7">
    <source>
        <dbReference type="ARBA" id="ARBA00022723"/>
    </source>
</evidence>
<organism evidence="15 16">
    <name type="scientific">Rhodovulum sulfidophilum</name>
    <name type="common">Rhodobacter sulfidophilus</name>
    <dbReference type="NCBI Taxonomy" id="35806"/>
    <lineage>
        <taxon>Bacteria</taxon>
        <taxon>Pseudomonadati</taxon>
        <taxon>Pseudomonadota</taxon>
        <taxon>Alphaproteobacteria</taxon>
        <taxon>Rhodobacterales</taxon>
        <taxon>Paracoccaceae</taxon>
        <taxon>Rhodovulum</taxon>
    </lineage>
</organism>
<feature type="transmembrane region" description="Helical" evidence="13">
    <location>
        <begin position="52"/>
        <end position="73"/>
    </location>
</feature>
<dbReference type="Pfam" id="PF01292">
    <property type="entry name" value="Ni_hydr_CYTB"/>
    <property type="match status" value="1"/>
</dbReference>
<feature type="transmembrane region" description="Helical" evidence="13">
    <location>
        <begin position="12"/>
        <end position="32"/>
    </location>
</feature>
<evidence type="ECO:0000256" key="8">
    <source>
        <dbReference type="ARBA" id="ARBA00022982"/>
    </source>
</evidence>
<comment type="caution">
    <text evidence="15">The sequence shown here is derived from an EMBL/GenBank/DDBJ whole genome shotgun (WGS) entry which is preliminary data.</text>
</comment>
<name>A0A2W5Q465_RHOSU</name>